<organism evidence="1 2">
    <name type="scientific">Portunus trituberculatus</name>
    <name type="common">Swimming crab</name>
    <name type="synonym">Neptunus trituberculatus</name>
    <dbReference type="NCBI Taxonomy" id="210409"/>
    <lineage>
        <taxon>Eukaryota</taxon>
        <taxon>Metazoa</taxon>
        <taxon>Ecdysozoa</taxon>
        <taxon>Arthropoda</taxon>
        <taxon>Crustacea</taxon>
        <taxon>Multicrustacea</taxon>
        <taxon>Malacostraca</taxon>
        <taxon>Eumalacostraca</taxon>
        <taxon>Eucarida</taxon>
        <taxon>Decapoda</taxon>
        <taxon>Pleocyemata</taxon>
        <taxon>Brachyura</taxon>
        <taxon>Eubrachyura</taxon>
        <taxon>Portunoidea</taxon>
        <taxon>Portunidae</taxon>
        <taxon>Portuninae</taxon>
        <taxon>Portunus</taxon>
    </lineage>
</organism>
<dbReference type="EMBL" id="VSRR010132900">
    <property type="protein sequence ID" value="MPD02738.1"/>
    <property type="molecule type" value="Genomic_DNA"/>
</dbReference>
<dbReference type="AlphaFoldDB" id="A0A5B7KBV4"/>
<proteinExistence type="predicted"/>
<protein>
    <submittedName>
        <fullName evidence="1">Uncharacterized protein</fullName>
    </submittedName>
</protein>
<name>A0A5B7KBV4_PORTR</name>
<sequence length="27" mass="3234">MELEGLWPRFPNVWSVLWSQSYPKIGL</sequence>
<evidence type="ECO:0000313" key="2">
    <source>
        <dbReference type="Proteomes" id="UP000324222"/>
    </source>
</evidence>
<reference evidence="1 2" key="1">
    <citation type="submission" date="2019-05" db="EMBL/GenBank/DDBJ databases">
        <title>Another draft genome of Portunus trituberculatus and its Hox gene families provides insights of decapod evolution.</title>
        <authorList>
            <person name="Jeong J.-H."/>
            <person name="Song I."/>
            <person name="Kim S."/>
            <person name="Choi T."/>
            <person name="Kim D."/>
            <person name="Ryu S."/>
            <person name="Kim W."/>
        </authorList>
    </citation>
    <scope>NUCLEOTIDE SEQUENCE [LARGE SCALE GENOMIC DNA]</scope>
    <source>
        <tissue evidence="1">Muscle</tissue>
    </source>
</reference>
<keyword evidence="2" id="KW-1185">Reference proteome</keyword>
<evidence type="ECO:0000313" key="1">
    <source>
        <dbReference type="EMBL" id="MPD02738.1"/>
    </source>
</evidence>
<dbReference type="Proteomes" id="UP000324222">
    <property type="component" value="Unassembled WGS sequence"/>
</dbReference>
<gene>
    <name evidence="1" type="ORF">E2C01_098338</name>
</gene>
<comment type="caution">
    <text evidence="1">The sequence shown here is derived from an EMBL/GenBank/DDBJ whole genome shotgun (WGS) entry which is preliminary data.</text>
</comment>
<accession>A0A5B7KBV4</accession>